<protein>
    <submittedName>
        <fullName evidence="2">Uncharacterized protein</fullName>
    </submittedName>
</protein>
<name>A0A2T9Y9V4_9FUNG</name>
<keyword evidence="3" id="KW-1185">Reference proteome</keyword>
<proteinExistence type="predicted"/>
<dbReference type="Proteomes" id="UP000245383">
    <property type="component" value="Unassembled WGS sequence"/>
</dbReference>
<comment type="caution">
    <text evidence="2">The sequence shown here is derived from an EMBL/GenBank/DDBJ whole genome shotgun (WGS) entry which is preliminary data.</text>
</comment>
<evidence type="ECO:0000313" key="3">
    <source>
        <dbReference type="Proteomes" id="UP000245383"/>
    </source>
</evidence>
<evidence type="ECO:0000313" key="2">
    <source>
        <dbReference type="EMBL" id="PVU89087.1"/>
    </source>
</evidence>
<accession>A0A2T9Y9V4</accession>
<gene>
    <name evidence="2" type="ORF">BB561_005552</name>
</gene>
<feature type="region of interest" description="Disordered" evidence="1">
    <location>
        <begin position="247"/>
        <end position="267"/>
    </location>
</feature>
<sequence length="492" mass="56098">MEVQNIEGDNPHEKVRAPMMEVESYPRFIEVIPLLETDFFRSPIPEEERKEIIYKKIKNPNTRIQGNEDLEFAHTMRELLSDVASSITQSRINNLHKLMELPDRLTAKSRRNKKSPFCPRQQTAFGTTSVIAQTPHNATPNTVKNNQTTQSRTTRYVLSRLGQTHRQQMSQKHSREGIKYSVQEFEFREAKTSMRKKFIRNLAKAGSLLTLHLNRYKQKISKKASDAITQEVAALLVNNAIEQSTLYNTKKDRRPTFSSRPPETQQLCATPSTKLGSISSNQSIGIFGQPFNNRQVQGKMYGEYKEIILQTKTTGVQDQNSEFKSPIRQDTSNVGCSPPLLSNTEKTFGIKKKILKNLKSWTATDTLNKTPEIKIFIEASNTAWGIVVGSQSYSGLWPSSIVSAYINDKELLAVTFKQHYDSSIRTEIWGNYLPQITRSLRETVVSLYRDKHTSSDVLWANVNQPSRSAIKTDSSNGMVYIIRDIQETKQNI</sequence>
<evidence type="ECO:0000256" key="1">
    <source>
        <dbReference type="SAM" id="MobiDB-lite"/>
    </source>
</evidence>
<organism evidence="2 3">
    <name type="scientific">Smittium simulii</name>
    <dbReference type="NCBI Taxonomy" id="133385"/>
    <lineage>
        <taxon>Eukaryota</taxon>
        <taxon>Fungi</taxon>
        <taxon>Fungi incertae sedis</taxon>
        <taxon>Zoopagomycota</taxon>
        <taxon>Kickxellomycotina</taxon>
        <taxon>Harpellomycetes</taxon>
        <taxon>Harpellales</taxon>
        <taxon>Legeriomycetaceae</taxon>
        <taxon>Smittium</taxon>
    </lineage>
</organism>
<dbReference type="AlphaFoldDB" id="A0A2T9Y9V4"/>
<dbReference type="OrthoDB" id="2897838at2759"/>
<reference evidence="2 3" key="1">
    <citation type="journal article" date="2018" name="MBio">
        <title>Comparative Genomics Reveals the Core Gene Toolbox for the Fungus-Insect Symbiosis.</title>
        <authorList>
            <person name="Wang Y."/>
            <person name="Stata M."/>
            <person name="Wang W."/>
            <person name="Stajich J.E."/>
            <person name="White M.M."/>
            <person name="Moncalvo J.M."/>
        </authorList>
    </citation>
    <scope>NUCLEOTIDE SEQUENCE [LARGE SCALE GENOMIC DNA]</scope>
    <source>
        <strain evidence="2 3">SWE-8-4</strain>
    </source>
</reference>
<feature type="compositionally biased region" description="Polar residues" evidence="1">
    <location>
        <begin position="256"/>
        <end position="267"/>
    </location>
</feature>
<dbReference type="EMBL" id="MBFR01000340">
    <property type="protein sequence ID" value="PVU89087.1"/>
    <property type="molecule type" value="Genomic_DNA"/>
</dbReference>